<keyword evidence="3 5" id="KW-0732">Signal</keyword>
<evidence type="ECO:0000256" key="2">
    <source>
        <dbReference type="ARBA" id="ARBA00022525"/>
    </source>
</evidence>
<feature type="signal peptide" evidence="5">
    <location>
        <begin position="1"/>
        <end position="20"/>
    </location>
</feature>
<accession>A0A6G9AZ98</accession>
<dbReference type="InterPro" id="IPR047589">
    <property type="entry name" value="DUF11_rpt"/>
</dbReference>
<dbReference type="PANTHER" id="PTHR34819">
    <property type="entry name" value="LARGE CYSTEINE-RICH PERIPLASMIC PROTEIN OMCB"/>
    <property type="match status" value="1"/>
</dbReference>
<evidence type="ECO:0000256" key="1">
    <source>
        <dbReference type="ARBA" id="ARBA00004613"/>
    </source>
</evidence>
<feature type="domain" description="Ig-like" evidence="6">
    <location>
        <begin position="754"/>
        <end position="856"/>
    </location>
</feature>
<protein>
    <submittedName>
        <fullName evidence="7">DUF11 domain-containing protein</fullName>
    </submittedName>
</protein>
<evidence type="ECO:0000256" key="4">
    <source>
        <dbReference type="SAM" id="MobiDB-lite"/>
    </source>
</evidence>
<dbReference type="SUPFAM" id="SSF117074">
    <property type="entry name" value="Hypothetical protein PA1324"/>
    <property type="match status" value="3"/>
</dbReference>
<proteinExistence type="predicted"/>
<dbReference type="InterPro" id="IPR026341">
    <property type="entry name" value="T9SS_type_B"/>
</dbReference>
<dbReference type="InterPro" id="IPR001434">
    <property type="entry name" value="OmcB-like_DUF11"/>
</dbReference>
<evidence type="ECO:0000313" key="8">
    <source>
        <dbReference type="Proteomes" id="UP000501802"/>
    </source>
</evidence>
<dbReference type="Proteomes" id="UP000501802">
    <property type="component" value="Chromosome"/>
</dbReference>
<keyword evidence="8" id="KW-1185">Reference proteome</keyword>
<dbReference type="Pfam" id="PF19081">
    <property type="entry name" value="Ig_7"/>
    <property type="match status" value="2"/>
</dbReference>
<sequence>MKTAFSLLGLLFLIAGSAHAQAPATIDLSVSKKISKQNPALGDVISYTVIVRNGAGSATATNVVVKDQLPLGGVSYVAGSATTVRGTGNYTSATGLWSLSAVAPGDSAILTLQATVLERGVWFNTAEVMSADQTDADSQPNNQSLGEDDYSTVCFSVPIYWYAGDEFTVTVPSGYRNITWYRNNVNVTTVSADLAVINADSSLTIKSPGTYRFTTSINGCPALNCCDIEVIQGLFGSLGNYVWNDTNKDGLQNDGATGVDGVKVYLYNSTGTTKLDSTITAGGGRYLFDSLTDGQYKVKFAIQPNFTFSQQDVASTPTDSLDSDAGSDGFTSVYTIDTSKPVSDIARNNPNVDAGLILSTAGLGDYVFADNNKNGIQDGGDTPIPGVKVVLYVNGVASLTTTTDVTGFYSFTGLTSGGSTTYSVGFTTPSGYTATLANQGGDDTKDSDADIVTGLTQSITLAAGEFNTSLDAGFIPSTASLGDYVFADNNKNGIQDGGDTPISGVVVVLLDANNSPLKSITTDASGIYSFTGLTPGVPYSVSFVTPAGYTSTTANLGGDSAKDSDANSITGQTQSVTLAAGEYNPTLDAGFTPSCPTNFSLIASNDANMCNGDSIKLTASSLPGAKICWFLTPTDGTAFAIVGNGELVTVKPTITTTYYVEATVNGCYSARKPVIITVNTIQTPVILSTIKNKCPEQTVNLATIPVDNNNPAQTYEWYTSTTRSQATRVTNLTAVAAGKYYLFARSSEGCYSSPTVLTVEIVNCNCPNLAEVQVGPGLATCSVDPVTVKATISGSATSVTWTSNGTGTFSAPNSLTSTYTPSATDITAGSVLITATTNDPDGAGDCSASTSSLILKVNKRPEAPTGVACDDTLICQGGATKLIGFAPGSKINWYDQDGKLIGSTLSGGKQTIQPAKTGINIYYAEAISAENCTSVTRSSVTVTVGSCQADLAVVKRVVTAGPYSVGQKITYSITATNNGPITGTAVKVTDLLPSTLMFVSATPAEEYSAATGVWTIGTLTTGSNRNLLIEATIIGTGTGSIKNTAIIGGSNNDPGLPGNDTSSVTIPMNPCSVEPPYIACAVSEICKGDVATLKATGCTSGTVIWSDGQRGLSVSVKPEVTATYTASCISGTSCTSGVSNLVTITVRDPQPPTIVASATTVCPGASVTLTASGCTGGIVEWSEGPQTGASIVVNPMTKTTYTATCIIGTCLSKPATKTIDIATDVPTPSIVSSATAVCPGSNVTLTINGCLGTPQWSSTTATTSSIVVTPTAGNKVFTVYCNTGSCASKSSQPIVIQLVAPTIPTISADVDSVCANAKVVLTAYGCTGTVVWSDKQVGSSISVYPSASTSYFAQCKTGENCISDPSASLPVTVVSPSVPIVKASSLSVCSGQVISLTATGCNGTVQWVGLDKVGPIIQVVPGESRDYYATCKVGNCTSDPSNKVRVTVSTSGLAAPTVTASSLSVCSSAVVSLTATGCTGDIIWSDNQRGAVVTVTATPTNKSFYAICRPANTTLCASGQSNVINIDVTPTPRPTIVRCVCSADTICPGETVKLNVKNCVGTPHWSTQETTASIVVSPSVTTSYTVFCQQGACPSEVSATYTVTVMPVGAPTIVASATAVEPGGTISLTATGCIGEVIWSAMDATGNNRGSVLVVQPDGAQTYYAQCKFHDCLSTPSNAIIINKGDCVAKAGTLVPVSPTVCVGTSTSVIVAATPNGGLVQPAGYSVLYLLTQGAGLVVEQTSATPSFSLSAVGAEYTIHTLVYNATSGDKNYLNLSAVKPGITTSADVLKLITDQHVCADLDLIGAKVSVRVVAPPTLSAGSSTTVCAGSSVTLTAQGCTNGTVTWSDQSIGASIVKVLNSDLSITAICTVDGCSSGVSQPLVLKLGTPAIPAIAVDKPVICTSETVSLTAVGCAGGTYVWSDPASTTGSILTVTPTQTVQYRVKCVVGQCASEWSAFNTITVGAPAAPTVSVAGGSTSTTACFGSPVTLVAQGCPDNSYVTWSNDQVGQSITVSLTTSATYTASCNSSAQCKSAASNAVAVTVLPKVASPTVVDKLNSCPFNTVDLSTAVSSTVSTSGGVFEYYTDATLSAASKVANPSVVGTGTYYVVERTVSGCMSLPVVVHVQITGCEAQLPCDERNPATANAGKDAGICAAKTYQLAGVLGGSGKTAHWTTSGNGTFDNAFALNAVYTASAEDILAGKVTLTLSVSTNNASCPVATDDMILTIEGSKTIPTISILGSTSLCYGDSVRLKAPDGAASYLWNNKATTQTIVVKASGVYNVQVLDPKGCSSVKSGNVTVNVADPVLPPLVSNLRNSCPAKIVDLTKALSSTIAGYSYNYRICECNTSNVVIRPDSVCEGTYWVVAKGPTGCLSAPAKIEVKVFNCAADTLTADVVMAKTADKSVVKRGELVTYTLTVSNQGKYTAHNVDVRDVLPKGLELVSVLTPKASVSYGVLTKRIDSLPVGKSESVVFTARLLTKGEVVNTAQITYLDNVDTDLTNNSSSVTVKDTSAAKTGIVGLAKAVVGTPTAVGDSLINIRYGFVVTNFGDDTLKGVQVKDDLAHAFAPNQIEAATVSTTSADFSLAYNPAFTGTGANTNLFDSTSSYIAPGRSQTFFLDVTVKRTSGDSTKTFSNIAAISALSNGTKVEDVSVDGGDVDPDNDGDPTNNTGYSTFTLGAPQTSGPSIGVALAVVKIELQPDSSYNVTYKATVKNFGDVALYGISLTDSLAKAFPAPATYSVVGSPVVGAGSHLVANAAFNGNTEPNLLTNASYLNASEQDTVLITVNVKTNGNKGPFYSTITGEGHTADTTQTVTDISNNGLDPKPAGATATGVRFDLPTALLGVAKSVGKPALLQTGIYDVTYTIKLSNLGMVPLTNVQVVDNLSQTFGHGALIVDDRIQVTADSGLTADSLYTGQGLITNMLVDSLSTLPVGATRNLVFTVRVNAKNADSLTFYNTAYATALSPDNVVVADTSTAGINEDPDNDLDPRNNNEPTPVSLNGLSGASYIGVAMAVADTLRQPDGSFNVTYQIVVQNFGSTILRSVSVSDSLSKVFNSQTGSRYTVVKAPITTSTGSTLKLNPNFDGNAESLIVIGDSTSTLLPGQIDTILVVVNVATNGSTTTFLNSAFAQANSPTGVVTDVSTNGLIADLNGNGNPTDDNEREATPLNLPPTDQSVFIPEGFSPNGDGLNDLFVIRGLTGVTVSLEVYNRWGNMVYKNEDYHNDWNGKPNTGVTVGSDADGLPDGTYYYVIRTSDGRRFVHYMMINR</sequence>
<dbReference type="EMBL" id="CP050063">
    <property type="protein sequence ID" value="QIP17724.1"/>
    <property type="molecule type" value="Genomic_DNA"/>
</dbReference>
<dbReference type="GO" id="GO:0005576">
    <property type="term" value="C:extracellular region"/>
    <property type="evidence" value="ECO:0007669"/>
    <property type="project" value="UniProtKB-SubCell"/>
</dbReference>
<feature type="chain" id="PRO_5026254853" evidence="5">
    <location>
        <begin position="21"/>
        <end position="3270"/>
    </location>
</feature>
<dbReference type="NCBIfam" id="TIGR04131">
    <property type="entry name" value="Bac_Flav_CTERM"/>
    <property type="match status" value="1"/>
</dbReference>
<name>A0A6G9AZ98_9BACT</name>
<evidence type="ECO:0000256" key="5">
    <source>
        <dbReference type="SAM" id="SignalP"/>
    </source>
</evidence>
<dbReference type="InterPro" id="IPR051172">
    <property type="entry name" value="Chlamydia_OmcB"/>
</dbReference>
<gene>
    <name evidence="7" type="ORF">G8759_07890</name>
</gene>
<dbReference type="InterPro" id="IPR013783">
    <property type="entry name" value="Ig-like_fold"/>
</dbReference>
<keyword evidence="2" id="KW-0964">Secreted</keyword>
<dbReference type="KEGG" id="spib:G8759_07890"/>
<dbReference type="InterPro" id="IPR033764">
    <property type="entry name" value="Sdr_B"/>
</dbReference>
<dbReference type="PROSITE" id="PS50835">
    <property type="entry name" value="IG_LIKE"/>
    <property type="match status" value="1"/>
</dbReference>
<dbReference type="InterPro" id="IPR044023">
    <property type="entry name" value="Ig_7"/>
</dbReference>
<dbReference type="Pfam" id="PF17210">
    <property type="entry name" value="SdrD_B"/>
    <property type="match status" value="3"/>
</dbReference>
<evidence type="ECO:0000256" key="3">
    <source>
        <dbReference type="ARBA" id="ARBA00022729"/>
    </source>
</evidence>
<dbReference type="Pfam" id="PF13585">
    <property type="entry name" value="CHU_C"/>
    <property type="match status" value="1"/>
</dbReference>
<evidence type="ECO:0000313" key="7">
    <source>
        <dbReference type="EMBL" id="QIP17724.1"/>
    </source>
</evidence>
<evidence type="ECO:0000259" key="6">
    <source>
        <dbReference type="PROSITE" id="PS50835"/>
    </source>
</evidence>
<reference evidence="7 8" key="1">
    <citation type="submission" date="2020-03" db="EMBL/GenBank/DDBJ databases">
        <authorList>
            <person name="Kim M.K."/>
        </authorList>
    </citation>
    <scope>NUCLEOTIDE SEQUENCE [LARGE SCALE GENOMIC DNA]</scope>
    <source>
        <strain evidence="7 8">BT328</strain>
    </source>
</reference>
<dbReference type="InterPro" id="IPR007110">
    <property type="entry name" value="Ig-like_dom"/>
</dbReference>
<feature type="region of interest" description="Disordered" evidence="4">
    <location>
        <begin position="2978"/>
        <end position="2998"/>
    </location>
</feature>
<organism evidence="7 8">
    <name type="scientific">Spirosoma aureum</name>
    <dbReference type="NCBI Taxonomy" id="2692134"/>
    <lineage>
        <taxon>Bacteria</taxon>
        <taxon>Pseudomonadati</taxon>
        <taxon>Bacteroidota</taxon>
        <taxon>Cytophagia</taxon>
        <taxon>Cytophagales</taxon>
        <taxon>Cytophagaceae</taxon>
        <taxon>Spirosoma</taxon>
    </lineage>
</organism>
<dbReference type="NCBIfam" id="TIGR01451">
    <property type="entry name" value="B_ant_repeat"/>
    <property type="match status" value="4"/>
</dbReference>
<dbReference type="Gene3D" id="2.60.40.3080">
    <property type="match status" value="1"/>
</dbReference>
<dbReference type="PANTHER" id="PTHR34819:SF3">
    <property type="entry name" value="CELL SURFACE PROTEIN"/>
    <property type="match status" value="1"/>
</dbReference>
<dbReference type="Pfam" id="PF01345">
    <property type="entry name" value="DUF11"/>
    <property type="match status" value="3"/>
</dbReference>
<dbReference type="Gene3D" id="2.60.40.10">
    <property type="entry name" value="Immunoglobulins"/>
    <property type="match status" value="5"/>
</dbReference>
<comment type="subcellular location">
    <subcellularLocation>
        <location evidence="1">Secreted</location>
    </subcellularLocation>
</comment>